<protein>
    <submittedName>
        <fullName evidence="5">SadenosylLmethioninedependent methyltransferase mraWlike protein putative</fullName>
    </submittedName>
</protein>
<evidence type="ECO:0000313" key="5">
    <source>
        <dbReference type="EMBL" id="CCA17304.1"/>
    </source>
</evidence>
<dbReference type="NCBIfam" id="TIGR00006">
    <property type="entry name" value="16S rRNA (cytosine(1402)-N(4))-methyltransferase RsmH"/>
    <property type="match status" value="1"/>
</dbReference>
<dbReference type="HAMAP" id="MF_01007">
    <property type="entry name" value="16SrRNA_methyltr_H"/>
    <property type="match status" value="1"/>
</dbReference>
<dbReference type="InterPro" id="IPR023397">
    <property type="entry name" value="SAM-dep_MeTrfase_MraW_recog"/>
</dbReference>
<comment type="similarity">
    <text evidence="1">Belongs to the methyltransferase superfamily. RsmH family.</text>
</comment>
<dbReference type="InterPro" id="IPR002903">
    <property type="entry name" value="RsmH"/>
</dbReference>
<dbReference type="PIRSF" id="PIRSF004486">
    <property type="entry name" value="MraW"/>
    <property type="match status" value="1"/>
</dbReference>
<reference evidence="5" key="1">
    <citation type="journal article" date="2011" name="PLoS Biol.">
        <title>Gene gain and loss during evolution of obligate parasitism in the white rust pathogen of Arabidopsis thaliana.</title>
        <authorList>
            <person name="Kemen E."/>
            <person name="Gardiner A."/>
            <person name="Schultz-Larsen T."/>
            <person name="Kemen A.C."/>
            <person name="Balmuth A.L."/>
            <person name="Robert-Seilaniantz A."/>
            <person name="Bailey K."/>
            <person name="Holub E."/>
            <person name="Studholme D.J."/>
            <person name="Maclean D."/>
            <person name="Jones J.D."/>
        </authorList>
    </citation>
    <scope>NUCLEOTIDE SEQUENCE</scope>
</reference>
<dbReference type="Gene3D" id="1.10.150.170">
    <property type="entry name" value="Putative methyltransferase TM0872, insert domain"/>
    <property type="match status" value="1"/>
</dbReference>
<dbReference type="SUPFAM" id="SSF53335">
    <property type="entry name" value="S-adenosyl-L-methionine-dependent methyltransferases"/>
    <property type="match status" value="1"/>
</dbReference>
<organism evidence="5">
    <name type="scientific">Albugo laibachii Nc14</name>
    <dbReference type="NCBI Taxonomy" id="890382"/>
    <lineage>
        <taxon>Eukaryota</taxon>
        <taxon>Sar</taxon>
        <taxon>Stramenopiles</taxon>
        <taxon>Oomycota</taxon>
        <taxon>Peronosporomycetes</taxon>
        <taxon>Albuginales</taxon>
        <taxon>Albuginaceae</taxon>
        <taxon>Albugo</taxon>
    </lineage>
</organism>
<evidence type="ECO:0000256" key="1">
    <source>
        <dbReference type="ARBA" id="ARBA00010396"/>
    </source>
</evidence>
<keyword evidence="4" id="KW-0949">S-adenosyl-L-methionine</keyword>
<evidence type="ECO:0000256" key="2">
    <source>
        <dbReference type="ARBA" id="ARBA00022603"/>
    </source>
</evidence>
<dbReference type="EMBL" id="FR824078">
    <property type="protein sequence ID" value="CCA17304.1"/>
    <property type="molecule type" value="Genomic_DNA"/>
</dbReference>
<dbReference type="Gene3D" id="3.40.50.150">
    <property type="entry name" value="Vaccinia Virus protein VP39"/>
    <property type="match status" value="1"/>
</dbReference>
<dbReference type="AlphaFoldDB" id="F0W8A4"/>
<keyword evidence="3 5" id="KW-0808">Transferase</keyword>
<dbReference type="GO" id="GO:0071424">
    <property type="term" value="F:rRNA (cytosine-N4-)-methyltransferase activity"/>
    <property type="evidence" value="ECO:0007669"/>
    <property type="project" value="TreeGrafter"/>
</dbReference>
<dbReference type="HOGENOM" id="CLU_038422_3_0_1"/>
<proteinExistence type="inferred from homology"/>
<keyword evidence="2 5" id="KW-0489">Methyltransferase</keyword>
<dbReference type="SUPFAM" id="SSF81799">
    <property type="entry name" value="Putative methyltransferase TM0872, insert domain"/>
    <property type="match status" value="1"/>
</dbReference>
<dbReference type="Pfam" id="PF01795">
    <property type="entry name" value="Methyltransf_5"/>
    <property type="match status" value="1"/>
</dbReference>
<dbReference type="PANTHER" id="PTHR11265">
    <property type="entry name" value="S-ADENOSYL-METHYLTRANSFERASE MRAW"/>
    <property type="match status" value="1"/>
</dbReference>
<evidence type="ECO:0000256" key="4">
    <source>
        <dbReference type="ARBA" id="ARBA00022691"/>
    </source>
</evidence>
<gene>
    <name evidence="5" type="primary">AlNc14C33G2998</name>
    <name evidence="5" type="ORF">ALNC14_034470</name>
</gene>
<sequence length="365" mass="41489">MRLLRSVCSHYGCNEVVLRRLPDRQRRKFYHVPVLIKSVTKLLVSEEMKVPRYFVDATVGCAGHAQKILESDPNIRMLCIDRDPEVLSIATDNLKKFTSRVKFVNGSYADLENHLKVSGFPSEVSGILVDLGVNSLHYDKPERGFSWLRDGPLNMRFDESDSTIDCAADILQTSSEVELTRIFREYGELKCAKEYAKAIVRKRETAAPGSRAFETTFHLRDAIEEVAAKWRPKRLSPSHASKTNRSSLARPITGCFQALRIQVNKELAHVHEGVPVLANHLTPGARLVTIAFHSLEDRPIKQIFRTLAHELKDGQLDSLQCDLSKSLRGKTFRFINKKVVKPCREEVVENPRSRSARLRCLERAK</sequence>
<name>F0W8A4_9STRA</name>
<accession>F0W8A4</accession>
<dbReference type="GO" id="GO:0070475">
    <property type="term" value="P:rRNA base methylation"/>
    <property type="evidence" value="ECO:0007669"/>
    <property type="project" value="TreeGrafter"/>
</dbReference>
<evidence type="ECO:0000256" key="3">
    <source>
        <dbReference type="ARBA" id="ARBA00022679"/>
    </source>
</evidence>
<dbReference type="PANTHER" id="PTHR11265:SF0">
    <property type="entry name" value="12S RRNA N4-METHYLCYTIDINE METHYLTRANSFERASE"/>
    <property type="match status" value="1"/>
</dbReference>
<dbReference type="InterPro" id="IPR029063">
    <property type="entry name" value="SAM-dependent_MTases_sf"/>
</dbReference>
<reference evidence="5" key="2">
    <citation type="submission" date="2011-02" db="EMBL/GenBank/DDBJ databases">
        <authorList>
            <person name="MacLean D."/>
        </authorList>
    </citation>
    <scope>NUCLEOTIDE SEQUENCE</scope>
</reference>